<dbReference type="STRING" id="1324314.BVG16_02540"/>
<dbReference type="Proteomes" id="UP000190188">
    <property type="component" value="Unassembled WGS sequence"/>
</dbReference>
<evidence type="ECO:0000313" key="3">
    <source>
        <dbReference type="Proteomes" id="UP000190188"/>
    </source>
</evidence>
<gene>
    <name evidence="2" type="ORF">BVG16_02540</name>
</gene>
<name>A0A1T2XP87_9BACL</name>
<dbReference type="PROSITE" id="PS51186">
    <property type="entry name" value="GNAT"/>
    <property type="match status" value="1"/>
</dbReference>
<feature type="domain" description="N-acetyltransferase" evidence="1">
    <location>
        <begin position="1"/>
        <end position="152"/>
    </location>
</feature>
<dbReference type="CDD" id="cd04301">
    <property type="entry name" value="NAT_SF"/>
    <property type="match status" value="1"/>
</dbReference>
<accession>A0A1T2XP87</accession>
<dbReference type="Gene3D" id="3.40.630.30">
    <property type="match status" value="1"/>
</dbReference>
<dbReference type="InterPro" id="IPR000182">
    <property type="entry name" value="GNAT_dom"/>
</dbReference>
<dbReference type="InterPro" id="IPR016181">
    <property type="entry name" value="Acyl_CoA_acyltransferase"/>
</dbReference>
<dbReference type="SUPFAM" id="SSF55729">
    <property type="entry name" value="Acyl-CoA N-acyltransferases (Nat)"/>
    <property type="match status" value="1"/>
</dbReference>
<dbReference type="AlphaFoldDB" id="A0A1T2XP87"/>
<evidence type="ECO:0000259" key="1">
    <source>
        <dbReference type="PROSITE" id="PS51186"/>
    </source>
</evidence>
<keyword evidence="3" id="KW-1185">Reference proteome</keyword>
<proteinExistence type="predicted"/>
<evidence type="ECO:0000313" key="2">
    <source>
        <dbReference type="EMBL" id="OPA81536.1"/>
    </source>
</evidence>
<protein>
    <submittedName>
        <fullName evidence="2">GNAT family N-acetyltransferase</fullName>
    </submittedName>
</protein>
<dbReference type="Pfam" id="PF00583">
    <property type="entry name" value="Acetyltransf_1"/>
    <property type="match status" value="1"/>
</dbReference>
<comment type="caution">
    <text evidence="2">The sequence shown here is derived from an EMBL/GenBank/DDBJ whole genome shotgun (WGS) entry which is preliminary data.</text>
</comment>
<dbReference type="EMBL" id="MSZX01000001">
    <property type="protein sequence ID" value="OPA81536.1"/>
    <property type="molecule type" value="Genomic_DNA"/>
</dbReference>
<reference evidence="2 3" key="1">
    <citation type="submission" date="2017-01" db="EMBL/GenBank/DDBJ databases">
        <title>Genome analysis of Paenibacillus selenitrireducens ES3-24.</title>
        <authorList>
            <person name="Xu D."/>
            <person name="Yao R."/>
            <person name="Zheng S."/>
        </authorList>
    </citation>
    <scope>NUCLEOTIDE SEQUENCE [LARGE SCALE GENOMIC DNA]</scope>
    <source>
        <strain evidence="2 3">ES3-24</strain>
    </source>
</reference>
<keyword evidence="2" id="KW-0808">Transferase</keyword>
<dbReference type="GO" id="GO:0016747">
    <property type="term" value="F:acyltransferase activity, transferring groups other than amino-acyl groups"/>
    <property type="evidence" value="ECO:0007669"/>
    <property type="project" value="InterPro"/>
</dbReference>
<sequence length="152" mass="17978">MQVISLQDRMDRIEEIVQFFWDQWGTATNFKFYQDCMQHACMTESSLPRFYVAMLDGKFIGSYALLRSELNSRQDLEPWFGCLYISPEFRGQGLGELLQNHAFEQAQLAGYDHMYLCTDLEGYYEQNRWEYLGEGYMFNGEATRIYQKSKGM</sequence>
<organism evidence="2 3">
    <name type="scientific">Paenibacillus selenitireducens</name>
    <dbReference type="NCBI Taxonomy" id="1324314"/>
    <lineage>
        <taxon>Bacteria</taxon>
        <taxon>Bacillati</taxon>
        <taxon>Bacillota</taxon>
        <taxon>Bacilli</taxon>
        <taxon>Bacillales</taxon>
        <taxon>Paenibacillaceae</taxon>
        <taxon>Paenibacillus</taxon>
    </lineage>
</organism>